<dbReference type="AlphaFoldDB" id="A0A4S4M5Q3"/>
<feature type="compositionally biased region" description="Low complexity" evidence="1">
    <location>
        <begin position="29"/>
        <end position="38"/>
    </location>
</feature>
<protein>
    <submittedName>
        <fullName evidence="2">Uncharacterized protein</fullName>
    </submittedName>
</protein>
<dbReference type="OrthoDB" id="2100128at2759"/>
<evidence type="ECO:0000313" key="2">
    <source>
        <dbReference type="EMBL" id="THH20586.1"/>
    </source>
</evidence>
<dbReference type="EMBL" id="SGPL01000018">
    <property type="protein sequence ID" value="THH20586.1"/>
    <property type="molecule type" value="Genomic_DNA"/>
</dbReference>
<dbReference type="PANTHER" id="PTHR39398">
    <property type="entry name" value="YALI0F14311P"/>
    <property type="match status" value="1"/>
</dbReference>
<name>A0A4S4M5Q3_9AGAM</name>
<gene>
    <name evidence="2" type="ORF">EW146_g787</name>
</gene>
<feature type="region of interest" description="Disordered" evidence="1">
    <location>
        <begin position="1"/>
        <end position="40"/>
    </location>
</feature>
<sequence>MPSELTRGHNSHPSKASNRANPPERGAQTLSRTSVSSSRLREDRNFEYIASVSRSSGLDKDGDALKDYKVQEEYRAFVQHKLDDYWQKYPRHAVGQAADAVAKQRVEVEGNLLILFRKLREGISSSQRTDQFSLEVYEISLYLSIVFSTPAQTTSILSHLLPDLYLSVTTSTSSLSSRQTTTLLALLHKLITPYPSHNAFFDLFRVLSSSSSFLLPEKMNLWICDIARCLRRHEYLQLDDLTQPATVVRLLAELESPALSLSSSREGRAPAPNLPREAFQSLLLNLCWTVRMMAWRILRSAYPQFALPVGNTREWVARVLLLNEKHEDNDKVNKRRQFQDTEDPGIDLWFSEREKVGEVGMKEGLEGRWVVKIKR</sequence>
<evidence type="ECO:0000256" key="1">
    <source>
        <dbReference type="SAM" id="MobiDB-lite"/>
    </source>
</evidence>
<reference evidence="2 3" key="1">
    <citation type="submission" date="2019-02" db="EMBL/GenBank/DDBJ databases">
        <title>Genome sequencing of the rare red list fungi Bondarzewia mesenterica.</title>
        <authorList>
            <person name="Buettner E."/>
            <person name="Kellner H."/>
        </authorList>
    </citation>
    <scope>NUCLEOTIDE SEQUENCE [LARGE SCALE GENOMIC DNA]</scope>
    <source>
        <strain evidence="2 3">DSM 108281</strain>
    </source>
</reference>
<evidence type="ECO:0000313" key="3">
    <source>
        <dbReference type="Proteomes" id="UP000310158"/>
    </source>
</evidence>
<dbReference type="Proteomes" id="UP000310158">
    <property type="component" value="Unassembled WGS sequence"/>
</dbReference>
<comment type="caution">
    <text evidence="2">The sequence shown here is derived from an EMBL/GenBank/DDBJ whole genome shotgun (WGS) entry which is preliminary data.</text>
</comment>
<proteinExistence type="predicted"/>
<dbReference type="PANTHER" id="PTHR39398:SF1">
    <property type="entry name" value="CSN8_PSMD8_EIF3K DOMAIN-CONTAINING PROTEIN"/>
    <property type="match status" value="1"/>
</dbReference>
<organism evidence="2 3">
    <name type="scientific">Bondarzewia mesenterica</name>
    <dbReference type="NCBI Taxonomy" id="1095465"/>
    <lineage>
        <taxon>Eukaryota</taxon>
        <taxon>Fungi</taxon>
        <taxon>Dikarya</taxon>
        <taxon>Basidiomycota</taxon>
        <taxon>Agaricomycotina</taxon>
        <taxon>Agaricomycetes</taxon>
        <taxon>Russulales</taxon>
        <taxon>Bondarzewiaceae</taxon>
        <taxon>Bondarzewia</taxon>
    </lineage>
</organism>
<keyword evidence="3" id="KW-1185">Reference proteome</keyword>
<accession>A0A4S4M5Q3</accession>
<feature type="compositionally biased region" description="Polar residues" evidence="1">
    <location>
        <begin position="11"/>
        <end position="20"/>
    </location>
</feature>